<evidence type="ECO:0000313" key="3">
    <source>
        <dbReference type="EMBL" id="NVZ10731.1"/>
    </source>
</evidence>
<dbReference type="EMBL" id="JABZEO010000011">
    <property type="protein sequence ID" value="NVZ10731.1"/>
    <property type="molecule type" value="Genomic_DNA"/>
</dbReference>
<dbReference type="InterPro" id="IPR007361">
    <property type="entry name" value="DUF427"/>
</dbReference>
<keyword evidence="1" id="KW-0472">Membrane</keyword>
<evidence type="ECO:0000313" key="4">
    <source>
        <dbReference type="Proteomes" id="UP000592294"/>
    </source>
</evidence>
<comment type="caution">
    <text evidence="3">The sequence shown here is derived from an EMBL/GenBank/DDBJ whole genome shotgun (WGS) entry which is preliminary data.</text>
</comment>
<keyword evidence="4" id="KW-1185">Reference proteome</keyword>
<keyword evidence="1" id="KW-0812">Transmembrane</keyword>
<evidence type="ECO:0000256" key="1">
    <source>
        <dbReference type="SAM" id="Phobius"/>
    </source>
</evidence>
<reference evidence="3 4" key="1">
    <citation type="submission" date="2020-06" db="EMBL/GenBank/DDBJ databases">
        <title>Whole-genome sequence of Allochromatium humboldtianum DSM 21881, type strain.</title>
        <authorList>
            <person name="Kyndt J.A."/>
            <person name="Meyer T.E."/>
        </authorList>
    </citation>
    <scope>NUCLEOTIDE SEQUENCE [LARGE SCALE GENOMIC DNA]</scope>
    <source>
        <strain evidence="3 4">DSM 21881</strain>
    </source>
</reference>
<accession>A0A850RMN9</accession>
<dbReference type="AlphaFoldDB" id="A0A850RMN9"/>
<protein>
    <submittedName>
        <fullName evidence="3">DUF427 domain-containing protein</fullName>
    </submittedName>
</protein>
<feature type="transmembrane region" description="Helical" evidence="1">
    <location>
        <begin position="69"/>
        <end position="92"/>
    </location>
</feature>
<proteinExistence type="predicted"/>
<dbReference type="Gene3D" id="2.170.150.40">
    <property type="entry name" value="Domain of unknown function (DUF427)"/>
    <property type="match status" value="1"/>
</dbReference>
<organism evidence="3 4">
    <name type="scientific">Allochromatium humboldtianum</name>
    <dbReference type="NCBI Taxonomy" id="504901"/>
    <lineage>
        <taxon>Bacteria</taxon>
        <taxon>Pseudomonadati</taxon>
        <taxon>Pseudomonadota</taxon>
        <taxon>Gammaproteobacteria</taxon>
        <taxon>Chromatiales</taxon>
        <taxon>Chromatiaceae</taxon>
        <taxon>Allochromatium</taxon>
    </lineage>
</organism>
<feature type="domain" description="DUF427" evidence="2">
    <location>
        <begin position="19"/>
        <end position="62"/>
    </location>
</feature>
<sequence>MRHAHRAGRPRTRPRRLDLGTRCLARSDVSIRVLETGSPPTVYLPPDVFDASLLRPSPRRTRFMVGTPIRSCSICIGATATMPSAIFSTMLVSRP</sequence>
<dbReference type="InterPro" id="IPR038694">
    <property type="entry name" value="DUF427_sf"/>
</dbReference>
<gene>
    <name evidence="3" type="ORF">HW932_15815</name>
</gene>
<name>A0A850RMN9_9GAMM</name>
<evidence type="ECO:0000259" key="2">
    <source>
        <dbReference type="Pfam" id="PF04248"/>
    </source>
</evidence>
<keyword evidence="1" id="KW-1133">Transmembrane helix</keyword>
<dbReference type="Proteomes" id="UP000592294">
    <property type="component" value="Unassembled WGS sequence"/>
</dbReference>
<dbReference type="Pfam" id="PF04248">
    <property type="entry name" value="NTP_transf_9"/>
    <property type="match status" value="1"/>
</dbReference>